<reference evidence="7 8" key="1">
    <citation type="journal article" date="2019" name="Emerg. Microbes Infect.">
        <title>Comprehensive subspecies identification of 175 nontuberculous mycobacteria species based on 7547 genomic profiles.</title>
        <authorList>
            <person name="Matsumoto Y."/>
            <person name="Kinjo T."/>
            <person name="Motooka D."/>
            <person name="Nabeya D."/>
            <person name="Jung N."/>
            <person name="Uechi K."/>
            <person name="Horii T."/>
            <person name="Iida T."/>
            <person name="Fujita J."/>
            <person name="Nakamura S."/>
        </authorList>
    </citation>
    <scope>NUCLEOTIDE SEQUENCE [LARGE SCALE GENOMIC DNA]</scope>
    <source>
        <strain evidence="7 8">JCM 14233</strain>
    </source>
</reference>
<keyword evidence="5" id="KW-0812">Transmembrane</keyword>
<evidence type="ECO:0000313" key="8">
    <source>
        <dbReference type="Proteomes" id="UP000467236"/>
    </source>
</evidence>
<keyword evidence="5" id="KW-1133">Transmembrane helix</keyword>
<dbReference type="AlphaFoldDB" id="A0A7I7MNE7"/>
<comment type="similarity">
    <text evidence="1">Belongs to the ATP-dependent AMP-binding enzyme family.</text>
</comment>
<dbReference type="InterPro" id="IPR042099">
    <property type="entry name" value="ANL_N_sf"/>
</dbReference>
<feature type="domain" description="AMP-dependent synthetase/ligase" evidence="6">
    <location>
        <begin position="11"/>
        <end position="316"/>
    </location>
</feature>
<evidence type="ECO:0000313" key="7">
    <source>
        <dbReference type="EMBL" id="BBX73784.1"/>
    </source>
</evidence>
<evidence type="ECO:0000256" key="5">
    <source>
        <dbReference type="SAM" id="Phobius"/>
    </source>
</evidence>
<organism evidence="7 8">
    <name type="scientific">Mycobacterium shinjukuense</name>
    <dbReference type="NCBI Taxonomy" id="398694"/>
    <lineage>
        <taxon>Bacteria</taxon>
        <taxon>Bacillati</taxon>
        <taxon>Actinomycetota</taxon>
        <taxon>Actinomycetes</taxon>
        <taxon>Mycobacteriales</taxon>
        <taxon>Mycobacteriaceae</taxon>
        <taxon>Mycobacterium</taxon>
    </lineage>
</organism>
<protein>
    <recommendedName>
        <fullName evidence="6">AMP-dependent synthetase/ligase domain-containing protein</fullName>
    </recommendedName>
</protein>
<evidence type="ECO:0000256" key="4">
    <source>
        <dbReference type="ARBA" id="ARBA00023098"/>
    </source>
</evidence>
<dbReference type="Pfam" id="PF00501">
    <property type="entry name" value="AMP-binding"/>
    <property type="match status" value="1"/>
</dbReference>
<name>A0A7I7MNE7_9MYCO</name>
<keyword evidence="4" id="KW-0443">Lipid metabolism</keyword>
<keyword evidence="2" id="KW-0436">Ligase</keyword>
<keyword evidence="5" id="KW-0472">Membrane</keyword>
<dbReference type="GO" id="GO:0006633">
    <property type="term" value="P:fatty acid biosynthetic process"/>
    <property type="evidence" value="ECO:0007669"/>
    <property type="project" value="TreeGrafter"/>
</dbReference>
<dbReference type="FunFam" id="3.40.50.12780:FF:000013">
    <property type="entry name" value="Long-chain-fatty-acid--AMP ligase FadD32"/>
    <property type="match status" value="1"/>
</dbReference>
<dbReference type="GO" id="GO:0016874">
    <property type="term" value="F:ligase activity"/>
    <property type="evidence" value="ECO:0007669"/>
    <property type="project" value="UniProtKB-KW"/>
</dbReference>
<dbReference type="GO" id="GO:0071766">
    <property type="term" value="P:Actinobacterium-type cell wall biogenesis"/>
    <property type="evidence" value="ECO:0007669"/>
    <property type="project" value="UniProtKB-ARBA"/>
</dbReference>
<sequence length="323" mass="34924">MGKSSIPIVLRERASMQPNDTAFTFIDYDQDWDGVEETLTWAQVYRRTLNLAEQLKQAGSAGDRAVILAPQGLDYIVSFLASLQAGLIAVPLSVPYGGSHDERTTSVMADTSPAVVLTASSVVDNLTEYVQPQPGHKAPALIEVDLLDLDSRQRSRGGPASRAAGDEGSETLYLQYTSGSTRAPAGVIVSNTNLFANFEQIMTDYYGFNGKVAPPDTTVVSWLPFYHDMGFVLGIILPILAGIRAVLTSPVGFLQRPARWMQMLAANSRAFSAAPNFAYEIATRKTSDDDMAGFDLGGVLAILNGSERVQPVTLKRSLCARVR</sequence>
<dbReference type="Proteomes" id="UP000467236">
    <property type="component" value="Chromosome"/>
</dbReference>
<dbReference type="GO" id="GO:0005886">
    <property type="term" value="C:plasma membrane"/>
    <property type="evidence" value="ECO:0007669"/>
    <property type="project" value="TreeGrafter"/>
</dbReference>
<evidence type="ECO:0000256" key="2">
    <source>
        <dbReference type="ARBA" id="ARBA00022598"/>
    </source>
</evidence>
<dbReference type="InterPro" id="IPR000873">
    <property type="entry name" value="AMP-dep_synth/lig_dom"/>
</dbReference>
<dbReference type="EMBL" id="AP022575">
    <property type="protein sequence ID" value="BBX73784.1"/>
    <property type="molecule type" value="Genomic_DNA"/>
</dbReference>
<dbReference type="PANTHER" id="PTHR22754:SF32">
    <property type="entry name" value="DISCO-INTERACTING PROTEIN 2"/>
    <property type="match status" value="1"/>
</dbReference>
<evidence type="ECO:0000256" key="3">
    <source>
        <dbReference type="ARBA" id="ARBA00022832"/>
    </source>
</evidence>
<keyword evidence="3" id="KW-0276">Fatty acid metabolism</keyword>
<proteinExistence type="inferred from homology"/>
<keyword evidence="8" id="KW-1185">Reference proteome</keyword>
<feature type="transmembrane region" description="Helical" evidence="5">
    <location>
        <begin position="231"/>
        <end position="254"/>
    </location>
</feature>
<dbReference type="PANTHER" id="PTHR22754">
    <property type="entry name" value="DISCO-INTERACTING PROTEIN 2 DIP2 -RELATED"/>
    <property type="match status" value="1"/>
</dbReference>
<dbReference type="SUPFAM" id="SSF56801">
    <property type="entry name" value="Acetyl-CoA synthetase-like"/>
    <property type="match status" value="1"/>
</dbReference>
<evidence type="ECO:0000256" key="1">
    <source>
        <dbReference type="ARBA" id="ARBA00006432"/>
    </source>
</evidence>
<dbReference type="KEGG" id="mshj:MSHI_16900"/>
<dbReference type="Gene3D" id="3.40.50.12780">
    <property type="entry name" value="N-terminal domain of ligase-like"/>
    <property type="match status" value="1"/>
</dbReference>
<gene>
    <name evidence="7" type="ORF">MSHI_16900</name>
</gene>
<accession>A0A7I7MNE7</accession>
<evidence type="ECO:0000259" key="6">
    <source>
        <dbReference type="Pfam" id="PF00501"/>
    </source>
</evidence>
<dbReference type="GO" id="GO:0070566">
    <property type="term" value="F:adenylyltransferase activity"/>
    <property type="evidence" value="ECO:0007669"/>
    <property type="project" value="TreeGrafter"/>
</dbReference>